<evidence type="ECO:0000313" key="2">
    <source>
        <dbReference type="Proteomes" id="UP000003244"/>
    </source>
</evidence>
<reference evidence="1 2" key="1">
    <citation type="submission" date="2010-08" db="EMBL/GenBank/DDBJ databases">
        <authorList>
            <person name="Harkins D.M."/>
            <person name="Madupu R."/>
            <person name="Durkin A.S."/>
            <person name="Torralba M."/>
            <person name="Methe B."/>
            <person name="Sutton G.G."/>
            <person name="Nelson K.E."/>
        </authorList>
    </citation>
    <scope>NUCLEOTIDE SEQUENCE [LARGE SCALE GENOMIC DNA]</scope>
    <source>
        <strain evidence="1 2">DSM 17678</strain>
    </source>
</reference>
<sequence>MEERVAVIGAILKDPTRSQSQFNRIVAEYHDLVRGRMGLPLKDKCMSVISITVVGSMDQINTMTGRLGNLEGVTVKTAISK</sequence>
<dbReference type="InterPro" id="IPR023860">
    <property type="entry name" value="FeFe-hyd_TM1266"/>
</dbReference>
<dbReference type="RefSeq" id="WP_007789032.1">
    <property type="nucleotide sequence ID" value="NZ_ADGQ01000035.1"/>
</dbReference>
<dbReference type="eggNOG" id="COG0864">
    <property type="taxonomic scope" value="Bacteria"/>
</dbReference>
<dbReference type="Pfam" id="PF21699">
    <property type="entry name" value="TM1266-like"/>
    <property type="match status" value="1"/>
</dbReference>
<dbReference type="Gene3D" id="3.30.70.1150">
    <property type="entry name" value="ACT-like. Chain A, domain 2"/>
    <property type="match status" value="1"/>
</dbReference>
<dbReference type="STRING" id="596315.HMPREF0634_1298"/>
<dbReference type="InterPro" id="IPR045865">
    <property type="entry name" value="ACT-like_dom_sf"/>
</dbReference>
<name>E0E2G8_9FIRM</name>
<dbReference type="EMBL" id="ADGQ01000035">
    <property type="protein sequence ID" value="EFM64929.1"/>
    <property type="molecule type" value="Genomic_DNA"/>
</dbReference>
<proteinExistence type="predicted"/>
<keyword evidence="2" id="KW-1185">Reference proteome</keyword>
<accession>E0E2G8</accession>
<dbReference type="NCBIfam" id="TIGR03959">
    <property type="entry name" value="hyd_TM1266"/>
    <property type="match status" value="1"/>
</dbReference>
<dbReference type="OrthoDB" id="9796135at2"/>
<evidence type="ECO:0000313" key="1">
    <source>
        <dbReference type="EMBL" id="EFM64929.1"/>
    </source>
</evidence>
<dbReference type="GeneID" id="84800417"/>
<protein>
    <submittedName>
        <fullName evidence="1">Putative iron-only hydrogenase system regulator</fullName>
    </submittedName>
</protein>
<dbReference type="AlphaFoldDB" id="E0E2G8"/>
<dbReference type="SUPFAM" id="SSF55021">
    <property type="entry name" value="ACT-like"/>
    <property type="match status" value="1"/>
</dbReference>
<comment type="caution">
    <text evidence="1">The sequence shown here is derived from an EMBL/GenBank/DDBJ whole genome shotgun (WGS) entry which is preliminary data.</text>
</comment>
<organism evidence="1 2">
    <name type="scientific">Peptostreptococcus stomatis DSM 17678</name>
    <dbReference type="NCBI Taxonomy" id="596315"/>
    <lineage>
        <taxon>Bacteria</taxon>
        <taxon>Bacillati</taxon>
        <taxon>Bacillota</taxon>
        <taxon>Clostridia</taxon>
        <taxon>Peptostreptococcales</taxon>
        <taxon>Peptostreptococcaceae</taxon>
        <taxon>Peptostreptococcus</taxon>
    </lineage>
</organism>
<dbReference type="InterPro" id="IPR027271">
    <property type="entry name" value="Acetolactate_synth/TF_NikR_C"/>
</dbReference>
<gene>
    <name evidence="1" type="ORF">HMPREF0634_1298</name>
</gene>
<dbReference type="Proteomes" id="UP000003244">
    <property type="component" value="Unassembled WGS sequence"/>
</dbReference>